<dbReference type="AlphaFoldDB" id="A0A8J5LYT0"/>
<keyword evidence="2" id="KW-1185">Reference proteome</keyword>
<proteinExistence type="predicted"/>
<protein>
    <recommendedName>
        <fullName evidence="3">Fibronectin type-III domain-containing protein</fullName>
    </recommendedName>
</protein>
<accession>A0A8J5LYT0</accession>
<dbReference type="Proteomes" id="UP000709295">
    <property type="component" value="Unassembled WGS sequence"/>
</dbReference>
<dbReference type="EMBL" id="JAENGY010002323">
    <property type="protein sequence ID" value="KAG6944613.1"/>
    <property type="molecule type" value="Genomic_DNA"/>
</dbReference>
<comment type="caution">
    <text evidence="1">The sequence shown here is derived from an EMBL/GenBank/DDBJ whole genome shotgun (WGS) entry which is preliminary data.</text>
</comment>
<evidence type="ECO:0000313" key="2">
    <source>
        <dbReference type="Proteomes" id="UP000709295"/>
    </source>
</evidence>
<evidence type="ECO:0008006" key="3">
    <source>
        <dbReference type="Google" id="ProtNLM"/>
    </source>
</evidence>
<reference evidence="1" key="1">
    <citation type="submission" date="2021-01" db="EMBL/GenBank/DDBJ databases">
        <title>Phytophthora aleatoria, a newly-described species from Pinus radiata is distinct from Phytophthora cactorum isolates based on comparative genomics.</title>
        <authorList>
            <person name="Mcdougal R."/>
            <person name="Panda P."/>
            <person name="Williams N."/>
            <person name="Studholme D.J."/>
        </authorList>
    </citation>
    <scope>NUCLEOTIDE SEQUENCE</scope>
    <source>
        <strain evidence="1">NZFS 4037</strain>
    </source>
</reference>
<name>A0A8J5LYT0_9STRA</name>
<feature type="non-terminal residue" evidence="1">
    <location>
        <position position="77"/>
    </location>
</feature>
<evidence type="ECO:0000313" key="1">
    <source>
        <dbReference type="EMBL" id="KAG6944613.1"/>
    </source>
</evidence>
<gene>
    <name evidence="1" type="ORF">JG688_00016994</name>
</gene>
<sequence length="77" mass="8082">MKKLPLLVVTPATANLNAYVQGNNAVAVTKQDNLILESSQAYAFRIFAQNSRGISDSVSVFEAQTSASSVVPSPPTG</sequence>
<organism evidence="1 2">
    <name type="scientific">Phytophthora aleatoria</name>
    <dbReference type="NCBI Taxonomy" id="2496075"/>
    <lineage>
        <taxon>Eukaryota</taxon>
        <taxon>Sar</taxon>
        <taxon>Stramenopiles</taxon>
        <taxon>Oomycota</taxon>
        <taxon>Peronosporomycetes</taxon>
        <taxon>Peronosporales</taxon>
        <taxon>Peronosporaceae</taxon>
        <taxon>Phytophthora</taxon>
    </lineage>
</organism>